<sequence length="380" mass="42497">MSFESLGLSHNIIRSVNKLGYLKPFPIQEQAVPVILQGKDLMGIAQTGSGKTACFVMPILEKLQNADVKKGRNIQVLILVPTRELAIQIDEVFKAFTGNLKREIRTMAVYGGVSINPQMKGMFGVEVLIATPGRLLDLIDHNALSISGIRHLVIDEADKMFQLGFGEEMNKLFALMPVVKQTTLFSATLNDKVAEMKEKLSINPVIIEIKKEEVEIENIEQLAYHVAPENKGPFLRYLIKEKKVEKALIFVSSTRSADNLVEKLKKNKIKAVAIHSQKSQGARRNNLEEFKVNGAQILVATDLIGRGIHIESLPCVINYELPRSPLDYIHRIGRTGRANEKGTAISILTDDELQHFRVIQKKMGKKVTLQRTEGIDLHGY</sequence>
<dbReference type="GeneID" id="93022220"/>
<dbReference type="InterPro" id="IPR014001">
    <property type="entry name" value="Helicase_ATP-bd"/>
</dbReference>
<evidence type="ECO:0000259" key="8">
    <source>
        <dbReference type="PROSITE" id="PS51192"/>
    </source>
</evidence>
<evidence type="ECO:0000256" key="7">
    <source>
        <dbReference type="RuleBase" id="RU000492"/>
    </source>
</evidence>
<dbReference type="InterPro" id="IPR000629">
    <property type="entry name" value="RNA-helicase_DEAD-box_CS"/>
</dbReference>
<keyword evidence="1 7" id="KW-0547">Nucleotide-binding</keyword>
<accession>A0A3S4NRV9</accession>
<dbReference type="InterPro" id="IPR014014">
    <property type="entry name" value="RNA_helicase_DEAD_Q_motif"/>
</dbReference>
<dbReference type="PANTHER" id="PTHR47959:SF13">
    <property type="entry name" value="ATP-DEPENDENT RNA HELICASE RHLE"/>
    <property type="match status" value="1"/>
</dbReference>
<evidence type="ECO:0000256" key="2">
    <source>
        <dbReference type="ARBA" id="ARBA00022801"/>
    </source>
</evidence>
<evidence type="ECO:0000256" key="3">
    <source>
        <dbReference type="ARBA" id="ARBA00022806"/>
    </source>
</evidence>
<evidence type="ECO:0000256" key="5">
    <source>
        <dbReference type="ARBA" id="ARBA00038437"/>
    </source>
</evidence>
<dbReference type="GO" id="GO:0016787">
    <property type="term" value="F:hydrolase activity"/>
    <property type="evidence" value="ECO:0007669"/>
    <property type="project" value="UniProtKB-KW"/>
</dbReference>
<dbReference type="KEGG" id="cgle:NCTC11432_00611"/>
<dbReference type="Pfam" id="PF00271">
    <property type="entry name" value="Helicase_C"/>
    <property type="match status" value="1"/>
</dbReference>
<keyword evidence="3 7" id="KW-0347">Helicase</keyword>
<reference evidence="11 12" key="1">
    <citation type="submission" date="2018-12" db="EMBL/GenBank/DDBJ databases">
        <authorList>
            <consortium name="Pathogen Informatics"/>
        </authorList>
    </citation>
    <scope>NUCLEOTIDE SEQUENCE [LARGE SCALE GENOMIC DNA]</scope>
    <source>
        <strain evidence="11 12">NCTC11432</strain>
    </source>
</reference>
<gene>
    <name evidence="11" type="primary">rhlE_2</name>
    <name evidence="11" type="ORF">NCTC11432_00611</name>
</gene>
<evidence type="ECO:0000313" key="11">
    <source>
        <dbReference type="EMBL" id="VEE05034.1"/>
    </source>
</evidence>
<dbReference type="InterPro" id="IPR027417">
    <property type="entry name" value="P-loop_NTPase"/>
</dbReference>
<organism evidence="11 12">
    <name type="scientific">Chryseobacterium gleum</name>
    <name type="common">Flavobacterium gleum</name>
    <dbReference type="NCBI Taxonomy" id="250"/>
    <lineage>
        <taxon>Bacteria</taxon>
        <taxon>Pseudomonadati</taxon>
        <taxon>Bacteroidota</taxon>
        <taxon>Flavobacteriia</taxon>
        <taxon>Flavobacteriales</taxon>
        <taxon>Weeksellaceae</taxon>
        <taxon>Chryseobacterium group</taxon>
        <taxon>Chryseobacterium</taxon>
    </lineage>
</organism>
<dbReference type="SMART" id="SM00487">
    <property type="entry name" value="DEXDc"/>
    <property type="match status" value="1"/>
</dbReference>
<dbReference type="PROSITE" id="PS51192">
    <property type="entry name" value="HELICASE_ATP_BIND_1"/>
    <property type="match status" value="1"/>
</dbReference>
<feature type="domain" description="DEAD-box RNA helicase Q" evidence="10">
    <location>
        <begin position="1"/>
        <end position="29"/>
    </location>
</feature>
<dbReference type="AlphaFoldDB" id="A0A3S4NRV9"/>
<dbReference type="SMART" id="SM00490">
    <property type="entry name" value="HELICc"/>
    <property type="match status" value="1"/>
</dbReference>
<dbReference type="InterPro" id="IPR044742">
    <property type="entry name" value="DEAD/DEAH_RhlB"/>
</dbReference>
<protein>
    <submittedName>
        <fullName evidence="11">ATP-dependent RNA helicase rhlE</fullName>
        <ecNumber evidence="11">3.6.4.13</ecNumber>
    </submittedName>
</protein>
<comment type="similarity">
    <text evidence="5 7">Belongs to the DEAD box helicase family.</text>
</comment>
<dbReference type="SUPFAM" id="SSF52540">
    <property type="entry name" value="P-loop containing nucleoside triphosphate hydrolases"/>
    <property type="match status" value="1"/>
</dbReference>
<evidence type="ECO:0000256" key="4">
    <source>
        <dbReference type="ARBA" id="ARBA00022840"/>
    </source>
</evidence>
<dbReference type="CDD" id="cd18787">
    <property type="entry name" value="SF2_C_DEAD"/>
    <property type="match status" value="1"/>
</dbReference>
<dbReference type="InterPro" id="IPR011545">
    <property type="entry name" value="DEAD/DEAH_box_helicase_dom"/>
</dbReference>
<dbReference type="GO" id="GO:0003724">
    <property type="term" value="F:RNA helicase activity"/>
    <property type="evidence" value="ECO:0007669"/>
    <property type="project" value="UniProtKB-EC"/>
</dbReference>
<feature type="short sequence motif" description="Q motif" evidence="6">
    <location>
        <begin position="1"/>
        <end position="29"/>
    </location>
</feature>
<dbReference type="GO" id="GO:0003676">
    <property type="term" value="F:nucleic acid binding"/>
    <property type="evidence" value="ECO:0007669"/>
    <property type="project" value="InterPro"/>
</dbReference>
<dbReference type="PROSITE" id="PS00039">
    <property type="entry name" value="DEAD_ATP_HELICASE"/>
    <property type="match status" value="1"/>
</dbReference>
<dbReference type="Pfam" id="PF00270">
    <property type="entry name" value="DEAD"/>
    <property type="match status" value="1"/>
</dbReference>
<evidence type="ECO:0000256" key="1">
    <source>
        <dbReference type="ARBA" id="ARBA00022741"/>
    </source>
</evidence>
<dbReference type="PANTHER" id="PTHR47959">
    <property type="entry name" value="ATP-DEPENDENT RNA HELICASE RHLE-RELATED"/>
    <property type="match status" value="1"/>
</dbReference>
<dbReference type="InterPro" id="IPR050079">
    <property type="entry name" value="DEAD_box_RNA_helicase"/>
</dbReference>
<dbReference type="Gene3D" id="3.40.50.300">
    <property type="entry name" value="P-loop containing nucleotide triphosphate hydrolases"/>
    <property type="match status" value="2"/>
</dbReference>
<dbReference type="InterPro" id="IPR001650">
    <property type="entry name" value="Helicase_C-like"/>
</dbReference>
<feature type="domain" description="Helicase ATP-binding" evidence="8">
    <location>
        <begin position="32"/>
        <end position="207"/>
    </location>
</feature>
<feature type="domain" description="Helicase C-terminal" evidence="9">
    <location>
        <begin position="218"/>
        <end position="380"/>
    </location>
</feature>
<dbReference type="STRING" id="525257.HMPREF0204_13867"/>
<dbReference type="PROSITE" id="PS51194">
    <property type="entry name" value="HELICASE_CTER"/>
    <property type="match status" value="1"/>
</dbReference>
<dbReference type="EC" id="3.6.4.13" evidence="11"/>
<evidence type="ECO:0000259" key="10">
    <source>
        <dbReference type="PROSITE" id="PS51195"/>
    </source>
</evidence>
<dbReference type="GO" id="GO:0005829">
    <property type="term" value="C:cytosol"/>
    <property type="evidence" value="ECO:0007669"/>
    <property type="project" value="TreeGrafter"/>
</dbReference>
<dbReference type="CDD" id="cd00268">
    <property type="entry name" value="DEADc"/>
    <property type="match status" value="1"/>
</dbReference>
<evidence type="ECO:0000259" key="9">
    <source>
        <dbReference type="PROSITE" id="PS51194"/>
    </source>
</evidence>
<proteinExistence type="inferred from homology"/>
<dbReference type="PROSITE" id="PS51195">
    <property type="entry name" value="Q_MOTIF"/>
    <property type="match status" value="1"/>
</dbReference>
<dbReference type="RefSeq" id="WP_002979618.1">
    <property type="nucleotide sequence ID" value="NZ_CP068486.1"/>
</dbReference>
<dbReference type="OrthoDB" id="9785240at2"/>
<keyword evidence="4 7" id="KW-0067">ATP-binding</keyword>
<evidence type="ECO:0000313" key="12">
    <source>
        <dbReference type="Proteomes" id="UP000279227"/>
    </source>
</evidence>
<keyword evidence="2 7" id="KW-0378">Hydrolase</keyword>
<name>A0A3S4NRV9_CHRGE</name>
<dbReference type="Proteomes" id="UP000279227">
    <property type="component" value="Chromosome"/>
</dbReference>
<dbReference type="GO" id="GO:0005524">
    <property type="term" value="F:ATP binding"/>
    <property type="evidence" value="ECO:0007669"/>
    <property type="project" value="UniProtKB-KW"/>
</dbReference>
<dbReference type="EMBL" id="LR134289">
    <property type="protein sequence ID" value="VEE05034.1"/>
    <property type="molecule type" value="Genomic_DNA"/>
</dbReference>
<evidence type="ECO:0000256" key="6">
    <source>
        <dbReference type="PROSITE-ProRule" id="PRU00552"/>
    </source>
</evidence>